<dbReference type="EMBL" id="SDOX01000128">
    <property type="protein sequence ID" value="TFJ81348.1"/>
    <property type="molecule type" value="Genomic_DNA"/>
</dbReference>
<evidence type="ECO:0000256" key="1">
    <source>
        <dbReference type="ARBA" id="ARBA00005703"/>
    </source>
</evidence>
<dbReference type="AlphaFoldDB" id="A0A4D9CY13"/>
<comment type="caution">
    <text evidence="4">The sequence shown here is derived from an EMBL/GenBank/DDBJ whole genome shotgun (WGS) entry which is preliminary data.</text>
</comment>
<keyword evidence="2" id="KW-1133">Transmembrane helix</keyword>
<protein>
    <recommendedName>
        <fullName evidence="3">DNA/pantothenate metabolism flavoprotein C-terminal domain-containing protein</fullName>
    </recommendedName>
</protein>
<feature type="domain" description="DNA/pantothenate metabolism flavoprotein C-terminal" evidence="3">
    <location>
        <begin position="48"/>
        <end position="99"/>
    </location>
</feature>
<feature type="domain" description="DNA/pantothenate metabolism flavoprotein C-terminal" evidence="3">
    <location>
        <begin position="197"/>
        <end position="294"/>
    </location>
</feature>
<dbReference type="GO" id="GO:0015937">
    <property type="term" value="P:coenzyme A biosynthetic process"/>
    <property type="evidence" value="ECO:0007669"/>
    <property type="project" value="UniProtKB-ARBA"/>
</dbReference>
<evidence type="ECO:0000313" key="5">
    <source>
        <dbReference type="Proteomes" id="UP000355283"/>
    </source>
</evidence>
<reference evidence="4 5" key="1">
    <citation type="submission" date="2019-01" db="EMBL/GenBank/DDBJ databases">
        <title>Nuclear Genome Assembly of the Microalgal Biofuel strain Nannochloropsis salina CCMP1776.</title>
        <authorList>
            <person name="Hovde B."/>
        </authorList>
    </citation>
    <scope>NUCLEOTIDE SEQUENCE [LARGE SCALE GENOMIC DNA]</scope>
    <source>
        <strain evidence="4 5">CCMP1776</strain>
    </source>
</reference>
<sequence>MTAAAGQQLYAFFEPSNVTHNTTPIVLEATNRIREFAAGYLEQNRAIVLVTSGGTAAPLERNTVRSIENFSTGKRGAASAEYFLRLGYAVIFLHRPGTACPFSRTFQTEVTEHVDGALMDALRVREKTGALVLNAKGKAAASLCAALEAYQEAREEGTLLQVSYETVTDYLLILQSAARCLAPFRQNALFFLACAVSDFYVPASEMADHKIQSTGKHRQRKKADVKGEAEEWDGLTLHLRAVPKCLSLLRREWAPHAFVVSFKLETDTDVLLEKAQGAVARYGVHMVVANLLHTRYREVQLVKASPRARQGRESAEATEPSTPISTCFEVRKVVRDPAQPDLEATFVPFVAQAHYTFISESDQPYGLPPPPLRSLPVPSLWQRLRRVDLADLFMGMILGPGVVLLSVALQRRLLERLRNR</sequence>
<dbReference type="InterPro" id="IPR035929">
    <property type="entry name" value="CoaB-like_sf"/>
</dbReference>
<dbReference type="InterPro" id="IPR007085">
    <property type="entry name" value="DNA/pantothenate-metab_flavo_C"/>
</dbReference>
<keyword evidence="2" id="KW-0812">Transmembrane</keyword>
<proteinExistence type="inferred from homology"/>
<accession>A0A4D9CY13</accession>
<feature type="transmembrane region" description="Helical" evidence="2">
    <location>
        <begin position="392"/>
        <end position="410"/>
    </location>
</feature>
<dbReference type="Proteomes" id="UP000355283">
    <property type="component" value="Unassembled WGS sequence"/>
</dbReference>
<gene>
    <name evidence="4" type="ORF">NSK_007309</name>
</gene>
<comment type="similarity">
    <text evidence="1">Belongs to the PPC synthetase family.</text>
</comment>
<dbReference type="SUPFAM" id="SSF102645">
    <property type="entry name" value="CoaB-like"/>
    <property type="match status" value="1"/>
</dbReference>
<keyword evidence="2" id="KW-0472">Membrane</keyword>
<dbReference type="OrthoDB" id="70224at2759"/>
<dbReference type="PANTHER" id="PTHR12290">
    <property type="entry name" value="CORNICHON-RELATED"/>
    <property type="match status" value="1"/>
</dbReference>
<evidence type="ECO:0000313" key="4">
    <source>
        <dbReference type="EMBL" id="TFJ81348.1"/>
    </source>
</evidence>
<keyword evidence="5" id="KW-1185">Reference proteome</keyword>
<evidence type="ECO:0000259" key="3">
    <source>
        <dbReference type="Pfam" id="PF04127"/>
    </source>
</evidence>
<dbReference type="Pfam" id="PF04127">
    <property type="entry name" value="DFP"/>
    <property type="match status" value="2"/>
</dbReference>
<evidence type="ECO:0000256" key="2">
    <source>
        <dbReference type="SAM" id="Phobius"/>
    </source>
</evidence>
<organism evidence="4 5">
    <name type="scientific">Nannochloropsis salina CCMP1776</name>
    <dbReference type="NCBI Taxonomy" id="1027361"/>
    <lineage>
        <taxon>Eukaryota</taxon>
        <taxon>Sar</taxon>
        <taxon>Stramenopiles</taxon>
        <taxon>Ochrophyta</taxon>
        <taxon>Eustigmatophyceae</taxon>
        <taxon>Eustigmatales</taxon>
        <taxon>Monodopsidaceae</taxon>
        <taxon>Microchloropsis</taxon>
        <taxon>Microchloropsis salina</taxon>
    </lineage>
</organism>
<dbReference type="Gene3D" id="3.40.50.10300">
    <property type="entry name" value="CoaB-like"/>
    <property type="match status" value="1"/>
</dbReference>
<name>A0A4D9CY13_9STRA</name>
<dbReference type="GO" id="GO:0003824">
    <property type="term" value="F:catalytic activity"/>
    <property type="evidence" value="ECO:0007669"/>
    <property type="project" value="UniProtKB-ARBA"/>
</dbReference>